<evidence type="ECO:0000313" key="2">
    <source>
        <dbReference type="EMBL" id="NKX56444.1"/>
    </source>
</evidence>
<sequence>MSSPREEDSPNLDDVIEPQGDALPQPIAKGHAGMPDRLDDDALAEATEQERVAAGLQDYAPGQVPPATDPLPPEASEEADRAQRGLNEDEEGS</sequence>
<name>A0A7X6K7A9_9MICC</name>
<evidence type="ECO:0000313" key="3">
    <source>
        <dbReference type="Proteomes" id="UP000544090"/>
    </source>
</evidence>
<comment type="caution">
    <text evidence="2">The sequence shown here is derived from an EMBL/GenBank/DDBJ whole genome shotgun (WGS) entry which is preliminary data.</text>
</comment>
<feature type="compositionally biased region" description="Pro residues" evidence="1">
    <location>
        <begin position="63"/>
        <end position="73"/>
    </location>
</feature>
<evidence type="ECO:0000256" key="1">
    <source>
        <dbReference type="SAM" id="MobiDB-lite"/>
    </source>
</evidence>
<keyword evidence="3" id="KW-1185">Reference proteome</keyword>
<dbReference type="EMBL" id="JAAZSQ010000024">
    <property type="protein sequence ID" value="NKX56444.1"/>
    <property type="molecule type" value="Genomic_DNA"/>
</dbReference>
<proteinExistence type="predicted"/>
<dbReference type="RefSeq" id="WP_168488716.1">
    <property type="nucleotide sequence ID" value="NZ_JAAZSQ010000024.1"/>
</dbReference>
<accession>A0A7X6K7A9</accession>
<dbReference type="AlphaFoldDB" id="A0A7X6K7A9"/>
<feature type="region of interest" description="Disordered" evidence="1">
    <location>
        <begin position="1"/>
        <end position="93"/>
    </location>
</feature>
<dbReference type="Proteomes" id="UP000544090">
    <property type="component" value="Unassembled WGS sequence"/>
</dbReference>
<protein>
    <submittedName>
        <fullName evidence="2">Uncharacterized protein</fullName>
    </submittedName>
</protein>
<reference evidence="2 3" key="1">
    <citation type="submission" date="2020-04" db="EMBL/GenBank/DDBJ databases">
        <title>Arthrobacter sp. nov.</title>
        <authorList>
            <person name="Liu S."/>
        </authorList>
    </citation>
    <scope>NUCLEOTIDE SEQUENCE [LARGE SCALE GENOMIC DNA]</scope>
    <source>
        <strain evidence="2 3">E918</strain>
    </source>
</reference>
<feature type="compositionally biased region" description="Basic and acidic residues" evidence="1">
    <location>
        <begin position="78"/>
        <end position="87"/>
    </location>
</feature>
<gene>
    <name evidence="2" type="ORF">HGG74_18320</name>
</gene>
<organism evidence="2 3">
    <name type="scientific">Arthrobacter mobilis</name>
    <dbReference type="NCBI Taxonomy" id="2724944"/>
    <lineage>
        <taxon>Bacteria</taxon>
        <taxon>Bacillati</taxon>
        <taxon>Actinomycetota</taxon>
        <taxon>Actinomycetes</taxon>
        <taxon>Micrococcales</taxon>
        <taxon>Micrococcaceae</taxon>
        <taxon>Arthrobacter</taxon>
    </lineage>
</organism>